<evidence type="ECO:0000256" key="7">
    <source>
        <dbReference type="ARBA" id="ARBA00022801"/>
    </source>
</evidence>
<comment type="catalytic activity">
    <reaction evidence="13">
        <text>ATP + H2O = ADP + phosphate + H(+)</text>
        <dbReference type="Rhea" id="RHEA:13065"/>
        <dbReference type="ChEBI" id="CHEBI:15377"/>
        <dbReference type="ChEBI" id="CHEBI:15378"/>
        <dbReference type="ChEBI" id="CHEBI:30616"/>
        <dbReference type="ChEBI" id="CHEBI:43474"/>
        <dbReference type="ChEBI" id="CHEBI:456216"/>
    </reaction>
    <physiologicalReaction direction="left-to-right" evidence="13">
        <dbReference type="Rhea" id="RHEA:13066"/>
    </physiologicalReaction>
</comment>
<evidence type="ECO:0000256" key="13">
    <source>
        <dbReference type="ARBA" id="ARBA00048778"/>
    </source>
</evidence>
<name>A0AAN7PAE9_9COLE</name>
<organism evidence="18 19">
    <name type="scientific">Aquatica leii</name>
    <dbReference type="NCBI Taxonomy" id="1421715"/>
    <lineage>
        <taxon>Eukaryota</taxon>
        <taxon>Metazoa</taxon>
        <taxon>Ecdysozoa</taxon>
        <taxon>Arthropoda</taxon>
        <taxon>Hexapoda</taxon>
        <taxon>Insecta</taxon>
        <taxon>Pterygota</taxon>
        <taxon>Neoptera</taxon>
        <taxon>Endopterygota</taxon>
        <taxon>Coleoptera</taxon>
        <taxon>Polyphaga</taxon>
        <taxon>Elateriformia</taxon>
        <taxon>Elateroidea</taxon>
        <taxon>Lampyridae</taxon>
        <taxon>Luciolinae</taxon>
        <taxon>Aquatica</taxon>
    </lineage>
</organism>
<dbReference type="Pfam" id="PF00004">
    <property type="entry name" value="AAA"/>
    <property type="match status" value="1"/>
</dbReference>
<comment type="similarity">
    <text evidence="2">Belongs to the AAA ATPase family. BCS1 subfamily.</text>
</comment>
<comment type="caution">
    <text evidence="18">The sequence shown here is derived from an EMBL/GenBank/DDBJ whole genome shotgun (WGS) entry which is preliminary data.</text>
</comment>
<evidence type="ECO:0000259" key="17">
    <source>
        <dbReference type="SMART" id="SM01024"/>
    </source>
</evidence>
<dbReference type="InterPro" id="IPR057495">
    <property type="entry name" value="AAA_lid_BCS1"/>
</dbReference>
<evidence type="ECO:0000256" key="12">
    <source>
        <dbReference type="ARBA" id="ARBA00032816"/>
    </source>
</evidence>
<evidence type="ECO:0000256" key="1">
    <source>
        <dbReference type="ARBA" id="ARBA00004434"/>
    </source>
</evidence>
<feature type="domain" description="AAA+ ATPase" evidence="16">
    <location>
        <begin position="223"/>
        <end position="358"/>
    </location>
</feature>
<evidence type="ECO:0000256" key="14">
    <source>
        <dbReference type="RuleBase" id="RU003651"/>
    </source>
</evidence>
<feature type="domain" description="BCS1 N-terminal" evidence="17">
    <location>
        <begin position="23"/>
        <end position="192"/>
    </location>
</feature>
<evidence type="ECO:0000256" key="3">
    <source>
        <dbReference type="ARBA" id="ARBA00016942"/>
    </source>
</evidence>
<keyword evidence="7" id="KW-0378">Hydrolase</keyword>
<dbReference type="InterPro" id="IPR003959">
    <property type="entry name" value="ATPase_AAA_core"/>
</dbReference>
<dbReference type="GO" id="GO:0005743">
    <property type="term" value="C:mitochondrial inner membrane"/>
    <property type="evidence" value="ECO:0007669"/>
    <property type="project" value="UniProtKB-SubCell"/>
</dbReference>
<evidence type="ECO:0000256" key="9">
    <source>
        <dbReference type="ARBA" id="ARBA00022989"/>
    </source>
</evidence>
<comment type="subcellular location">
    <subcellularLocation>
        <location evidence="1">Mitochondrion inner membrane</location>
        <topology evidence="1">Single-pass membrane protein</topology>
    </subcellularLocation>
</comment>
<keyword evidence="4 15" id="KW-0812">Transmembrane</keyword>
<dbReference type="SMART" id="SM01024">
    <property type="entry name" value="BCS1_N"/>
    <property type="match status" value="1"/>
</dbReference>
<keyword evidence="8 14" id="KW-0067">ATP-binding</keyword>
<keyword evidence="6" id="KW-0999">Mitochondrion inner membrane</keyword>
<keyword evidence="9 15" id="KW-1133">Transmembrane helix</keyword>
<dbReference type="CDD" id="cd19510">
    <property type="entry name" value="RecA-like_BCS1"/>
    <property type="match status" value="1"/>
</dbReference>
<evidence type="ECO:0000256" key="15">
    <source>
        <dbReference type="SAM" id="Phobius"/>
    </source>
</evidence>
<dbReference type="SMART" id="SM00382">
    <property type="entry name" value="AAA"/>
    <property type="match status" value="1"/>
</dbReference>
<dbReference type="InterPro" id="IPR014851">
    <property type="entry name" value="BCS1_N"/>
</dbReference>
<dbReference type="SUPFAM" id="SSF52540">
    <property type="entry name" value="P-loop containing nucleoside triphosphate hydrolases"/>
    <property type="match status" value="1"/>
</dbReference>
<keyword evidence="10" id="KW-0496">Mitochondrion</keyword>
<protein>
    <recommendedName>
        <fullName evidence="3">Mitochondrial chaperone BCS1</fullName>
    </recommendedName>
    <alternativeName>
        <fullName evidence="12">BCS1-like protein</fullName>
    </alternativeName>
</protein>
<dbReference type="InterPro" id="IPR003960">
    <property type="entry name" value="ATPase_AAA_CS"/>
</dbReference>
<dbReference type="InterPro" id="IPR050747">
    <property type="entry name" value="Mitochondrial_chaperone_BCS1"/>
</dbReference>
<sequence>MTLTDYLSSLTENPYFGAGFGLFGVGASAALLRKGLQASLIFLRRQYMITLEVPCRDKSYQWLLHWMTTKGARQTQHLSVETSFEQKETGLVKTRYDFIPSIGTHFFKYGGTWIRVERTREQSTIDLHMGIPFETVTLTAIGRNKGLYYHILEEARQIALKQHEGKTIMYTAMGSEWRQLGHPRKRRPISSVVLDKGISDRILTDCKEFIANPSWYTERGIPYRRGYLLYGPPGCGKSSYITALAGELDYCICVLNLSERGLSDDRLNHLLSIAPQQSIILLEDIDAAFTSREESSLQKGAYEGLNRVTFSGLLNCLDGVASTEARIVFMTTNYLERLDKALIRPGRIDLKEYIGWCTSHQIENMFLRFYHDGKANLDAKEFTKKVVAFNKNVSPAQIQGYFMFHKLSTLSEIMDNVKMIWEL</sequence>
<dbReference type="PROSITE" id="PS00674">
    <property type="entry name" value="AAA"/>
    <property type="match status" value="1"/>
</dbReference>
<evidence type="ECO:0000259" key="16">
    <source>
        <dbReference type="SMART" id="SM00382"/>
    </source>
</evidence>
<keyword evidence="11 15" id="KW-0472">Membrane</keyword>
<dbReference type="GO" id="GO:0034551">
    <property type="term" value="P:mitochondrial respiratory chain complex III assembly"/>
    <property type="evidence" value="ECO:0007669"/>
    <property type="project" value="UniProtKB-ARBA"/>
</dbReference>
<evidence type="ECO:0000313" key="19">
    <source>
        <dbReference type="Proteomes" id="UP001353858"/>
    </source>
</evidence>
<keyword evidence="19" id="KW-1185">Reference proteome</keyword>
<dbReference type="EMBL" id="JARPUR010000003">
    <property type="protein sequence ID" value="KAK4880374.1"/>
    <property type="molecule type" value="Genomic_DNA"/>
</dbReference>
<evidence type="ECO:0000256" key="2">
    <source>
        <dbReference type="ARBA" id="ARBA00007448"/>
    </source>
</evidence>
<feature type="transmembrane region" description="Helical" evidence="15">
    <location>
        <begin position="15"/>
        <end position="36"/>
    </location>
</feature>
<dbReference type="GO" id="GO:0005524">
    <property type="term" value="F:ATP binding"/>
    <property type="evidence" value="ECO:0007669"/>
    <property type="project" value="UniProtKB-KW"/>
</dbReference>
<dbReference type="Gene3D" id="3.40.50.300">
    <property type="entry name" value="P-loop containing nucleotide triphosphate hydrolases"/>
    <property type="match status" value="1"/>
</dbReference>
<evidence type="ECO:0000256" key="11">
    <source>
        <dbReference type="ARBA" id="ARBA00023136"/>
    </source>
</evidence>
<evidence type="ECO:0000256" key="6">
    <source>
        <dbReference type="ARBA" id="ARBA00022792"/>
    </source>
</evidence>
<dbReference type="Pfam" id="PF25426">
    <property type="entry name" value="AAA_lid_BCS1"/>
    <property type="match status" value="1"/>
</dbReference>
<dbReference type="Proteomes" id="UP001353858">
    <property type="component" value="Unassembled WGS sequence"/>
</dbReference>
<evidence type="ECO:0000256" key="5">
    <source>
        <dbReference type="ARBA" id="ARBA00022741"/>
    </source>
</evidence>
<dbReference type="FunFam" id="3.40.50.300:FF:000768">
    <property type="entry name" value="Probable mitochondrial chaperone bcs1"/>
    <property type="match status" value="1"/>
</dbReference>
<reference evidence="19" key="1">
    <citation type="submission" date="2023-01" db="EMBL/GenBank/DDBJ databases">
        <title>Key to firefly adult light organ development and bioluminescence: homeobox transcription factors regulate luciferase expression and transportation to peroxisome.</title>
        <authorList>
            <person name="Fu X."/>
        </authorList>
    </citation>
    <scope>NUCLEOTIDE SEQUENCE [LARGE SCALE GENOMIC DNA]</scope>
</reference>
<proteinExistence type="inferred from homology"/>
<dbReference type="Pfam" id="PF08740">
    <property type="entry name" value="BCS1_N"/>
    <property type="match status" value="1"/>
</dbReference>
<evidence type="ECO:0000256" key="4">
    <source>
        <dbReference type="ARBA" id="ARBA00022692"/>
    </source>
</evidence>
<evidence type="ECO:0000313" key="18">
    <source>
        <dbReference type="EMBL" id="KAK4880374.1"/>
    </source>
</evidence>
<keyword evidence="5 14" id="KW-0547">Nucleotide-binding</keyword>
<evidence type="ECO:0000256" key="10">
    <source>
        <dbReference type="ARBA" id="ARBA00023128"/>
    </source>
</evidence>
<dbReference type="InterPro" id="IPR003593">
    <property type="entry name" value="AAA+_ATPase"/>
</dbReference>
<dbReference type="GO" id="GO:0016887">
    <property type="term" value="F:ATP hydrolysis activity"/>
    <property type="evidence" value="ECO:0007669"/>
    <property type="project" value="InterPro"/>
</dbReference>
<accession>A0AAN7PAE9</accession>
<gene>
    <name evidence="18" type="ORF">RN001_008520</name>
</gene>
<dbReference type="AlphaFoldDB" id="A0AAN7PAE9"/>
<dbReference type="PANTHER" id="PTHR23070">
    <property type="entry name" value="BCS1 AAA-TYPE ATPASE"/>
    <property type="match status" value="1"/>
</dbReference>
<dbReference type="InterPro" id="IPR027417">
    <property type="entry name" value="P-loop_NTPase"/>
</dbReference>
<evidence type="ECO:0000256" key="8">
    <source>
        <dbReference type="ARBA" id="ARBA00022840"/>
    </source>
</evidence>